<evidence type="ECO:0000256" key="1">
    <source>
        <dbReference type="ARBA" id="ARBA00004123"/>
    </source>
</evidence>
<sequence>MTAAATETNVSCFVQEEQPKKKIQRLRTGKPHCNNCVRLNIACEGYGIRLKWEEDRKPRRVRKSKRVSKSNTPTSAVAPTSGALPSPPIQEKCRPATTTATTTSNILLGSPIVFPESVPSSLGPDYSLGGTGGTEPFLDTSSSSPLSPNHSPRTPSSTLYDTTPLSSPCSKCDNPTVKMANIDGTEKLLLNHFTNVMSSELSVLSSFSNINIYREIMCPLYDSNEALRYALCGLSARQLAQYYPEYTSMSVEFKLEALKSLRQKLITSELDLPSLSTIVTLALHEAYEGNGQIWKAHIEGAVQGILCGNNSILSKSVEDKNVRRLLYVLEYHNIMSSLVSGSKPALCERFTLPWNLEGRKGADNAFLASVGPLYRAVASISSMAYDLNNASVFYASNSSIWPCTVLHGVQDIQYVLSIWTPCAGMQPDSENTALALKYATCLYFGMRMDINELSGAEVGPKLKQLVAQGLNALKKTSLQSSCNVFHPWPLWQLGIMCEHPDDQQFIMSRLQQLKSNSNKQSLQTIIDFLSLFWSYPSDVCFAEGNDCPSLHEADPGCLGAYPNRPCCLMDLFCFQNRSKKRSSASKIRQFLTLGEAETTGSGYAPKYSYFWVRMAGGTMAVQEFIE</sequence>
<evidence type="ECO:0000256" key="3">
    <source>
        <dbReference type="SAM" id="MobiDB-lite"/>
    </source>
</evidence>
<feature type="region of interest" description="Disordered" evidence="3">
    <location>
        <begin position="124"/>
        <end position="165"/>
    </location>
</feature>
<feature type="compositionally biased region" description="Polar residues" evidence="3">
    <location>
        <begin position="153"/>
        <end position="165"/>
    </location>
</feature>
<dbReference type="OrthoDB" id="4096904at2759"/>
<keyword evidence="2" id="KW-0539">Nucleus</keyword>
<dbReference type="GO" id="GO:0000976">
    <property type="term" value="F:transcription cis-regulatory region binding"/>
    <property type="evidence" value="ECO:0007669"/>
    <property type="project" value="TreeGrafter"/>
</dbReference>
<dbReference type="EMBL" id="SWFS01000543">
    <property type="protein sequence ID" value="KAA8898481.1"/>
    <property type="molecule type" value="Genomic_DNA"/>
</dbReference>
<accession>A0A642UGJ2</accession>
<dbReference type="Proteomes" id="UP000761534">
    <property type="component" value="Unassembled WGS sequence"/>
</dbReference>
<dbReference type="Pfam" id="PF11951">
    <property type="entry name" value="Fungal_trans_2"/>
    <property type="match status" value="1"/>
</dbReference>
<reference evidence="4" key="1">
    <citation type="journal article" date="2019" name="G3 (Bethesda)">
        <title>Genome Assemblies of Two Rare Opportunistic Yeast Pathogens: Diutina rugosa (syn. Candida rugosa) and Trichomonascus ciferrii (syn. Candida ciferrii).</title>
        <authorList>
            <person name="Mixao V."/>
            <person name="Saus E."/>
            <person name="Hansen A.P."/>
            <person name="Lass-Florl C."/>
            <person name="Gabaldon T."/>
        </authorList>
    </citation>
    <scope>NUCLEOTIDE SEQUENCE</scope>
    <source>
        <strain evidence="4">CBS 4856</strain>
    </source>
</reference>
<evidence type="ECO:0000313" key="4">
    <source>
        <dbReference type="EMBL" id="KAA8898481.1"/>
    </source>
</evidence>
<dbReference type="GO" id="GO:0045944">
    <property type="term" value="P:positive regulation of transcription by RNA polymerase II"/>
    <property type="evidence" value="ECO:0007669"/>
    <property type="project" value="TreeGrafter"/>
</dbReference>
<feature type="compositionally biased region" description="Basic residues" evidence="3">
    <location>
        <begin position="58"/>
        <end position="68"/>
    </location>
</feature>
<organism evidence="4 5">
    <name type="scientific">Trichomonascus ciferrii</name>
    <dbReference type="NCBI Taxonomy" id="44093"/>
    <lineage>
        <taxon>Eukaryota</taxon>
        <taxon>Fungi</taxon>
        <taxon>Dikarya</taxon>
        <taxon>Ascomycota</taxon>
        <taxon>Saccharomycotina</taxon>
        <taxon>Dipodascomycetes</taxon>
        <taxon>Dipodascales</taxon>
        <taxon>Trichomonascaceae</taxon>
        <taxon>Trichomonascus</taxon>
        <taxon>Trichomonascus ciferrii complex</taxon>
    </lineage>
</organism>
<evidence type="ECO:0000313" key="5">
    <source>
        <dbReference type="Proteomes" id="UP000761534"/>
    </source>
</evidence>
<dbReference type="GO" id="GO:0003700">
    <property type="term" value="F:DNA-binding transcription factor activity"/>
    <property type="evidence" value="ECO:0007669"/>
    <property type="project" value="TreeGrafter"/>
</dbReference>
<gene>
    <name evidence="4" type="ORF">TRICI_006543</name>
</gene>
<evidence type="ECO:0008006" key="6">
    <source>
        <dbReference type="Google" id="ProtNLM"/>
    </source>
</evidence>
<dbReference type="PANTHER" id="PTHR37534">
    <property type="entry name" value="TRANSCRIPTIONAL ACTIVATOR PROTEIN UGA3"/>
    <property type="match status" value="1"/>
</dbReference>
<dbReference type="VEuPathDB" id="FungiDB:TRICI_006543"/>
<comment type="caution">
    <text evidence="4">The sequence shown here is derived from an EMBL/GenBank/DDBJ whole genome shotgun (WGS) entry which is preliminary data.</text>
</comment>
<dbReference type="AlphaFoldDB" id="A0A642UGJ2"/>
<proteinExistence type="predicted"/>
<dbReference type="InterPro" id="IPR021858">
    <property type="entry name" value="Fun_TF"/>
</dbReference>
<feature type="region of interest" description="Disordered" evidence="3">
    <location>
        <begin position="56"/>
        <end position="98"/>
    </location>
</feature>
<keyword evidence="5" id="KW-1185">Reference proteome</keyword>
<protein>
    <recommendedName>
        <fullName evidence="6">Zn(2)-C6 fungal-type domain-containing protein</fullName>
    </recommendedName>
</protein>
<dbReference type="PANTHER" id="PTHR37534:SF49">
    <property type="entry name" value="LYSINE BIOSYNTHESIS REGULATORY PROTEIN LYS14"/>
    <property type="match status" value="1"/>
</dbReference>
<name>A0A642UGJ2_9ASCO</name>
<dbReference type="GO" id="GO:0005634">
    <property type="term" value="C:nucleus"/>
    <property type="evidence" value="ECO:0007669"/>
    <property type="project" value="UniProtKB-SubCell"/>
</dbReference>
<comment type="subcellular location">
    <subcellularLocation>
        <location evidence="1">Nucleus</location>
    </subcellularLocation>
</comment>
<feature type="compositionally biased region" description="Low complexity" evidence="3">
    <location>
        <begin position="141"/>
        <end position="152"/>
    </location>
</feature>
<evidence type="ECO:0000256" key="2">
    <source>
        <dbReference type="ARBA" id="ARBA00023242"/>
    </source>
</evidence>